<dbReference type="GO" id="GO:0006914">
    <property type="term" value="P:autophagy"/>
    <property type="evidence" value="ECO:0007669"/>
    <property type="project" value="UniProtKB-KW"/>
</dbReference>
<protein>
    <recommendedName>
        <fullName evidence="3">FPL domain-containing protein</fullName>
    </recommendedName>
</protein>
<dbReference type="InterPro" id="IPR039272">
    <property type="entry name" value="CLEC16A/TT9"/>
</dbReference>
<dbReference type="PANTHER" id="PTHR21481:SF0">
    <property type="entry name" value="PROTEIN CLEC16A"/>
    <property type="match status" value="1"/>
</dbReference>
<gene>
    <name evidence="4" type="ORF">HJC23_011387</name>
</gene>
<feature type="region of interest" description="Disordered" evidence="2">
    <location>
        <begin position="178"/>
        <end position="203"/>
    </location>
</feature>
<feature type="domain" description="FPL" evidence="3">
    <location>
        <begin position="420"/>
        <end position="492"/>
    </location>
</feature>
<dbReference type="InterPro" id="IPR019155">
    <property type="entry name" value="CLEC16A/TT9_N"/>
</dbReference>
<reference evidence="4 5" key="1">
    <citation type="journal article" date="2020" name="G3 (Bethesda)">
        <title>Improved Reference Genome for Cyclotella cryptica CCMP332, a Model for Cell Wall Morphogenesis, Salinity Adaptation, and Lipid Production in Diatoms (Bacillariophyta).</title>
        <authorList>
            <person name="Roberts W.R."/>
            <person name="Downey K.M."/>
            <person name="Ruck E.C."/>
            <person name="Traller J.C."/>
            <person name="Alverson A.J."/>
        </authorList>
    </citation>
    <scope>NUCLEOTIDE SEQUENCE [LARGE SCALE GENOMIC DNA]</scope>
    <source>
        <strain evidence="4 5">CCMP332</strain>
    </source>
</reference>
<keyword evidence="5" id="KW-1185">Reference proteome</keyword>
<evidence type="ECO:0000259" key="3">
    <source>
        <dbReference type="Pfam" id="PF09758"/>
    </source>
</evidence>
<evidence type="ECO:0000313" key="4">
    <source>
        <dbReference type="EMBL" id="KAL3790031.1"/>
    </source>
</evidence>
<evidence type="ECO:0000256" key="1">
    <source>
        <dbReference type="ARBA" id="ARBA00023006"/>
    </source>
</evidence>
<dbReference type="Pfam" id="PF09758">
    <property type="entry name" value="FPL"/>
    <property type="match status" value="1"/>
</dbReference>
<dbReference type="EMBL" id="JABMIG020000134">
    <property type="protein sequence ID" value="KAL3790031.1"/>
    <property type="molecule type" value="Genomic_DNA"/>
</dbReference>
<evidence type="ECO:0000313" key="5">
    <source>
        <dbReference type="Proteomes" id="UP001516023"/>
    </source>
</evidence>
<organism evidence="4 5">
    <name type="scientific">Cyclotella cryptica</name>
    <dbReference type="NCBI Taxonomy" id="29204"/>
    <lineage>
        <taxon>Eukaryota</taxon>
        <taxon>Sar</taxon>
        <taxon>Stramenopiles</taxon>
        <taxon>Ochrophyta</taxon>
        <taxon>Bacillariophyta</taxon>
        <taxon>Coscinodiscophyceae</taxon>
        <taxon>Thalassiosirophycidae</taxon>
        <taxon>Stephanodiscales</taxon>
        <taxon>Stephanodiscaceae</taxon>
        <taxon>Cyclotella</taxon>
    </lineage>
</organism>
<keyword evidence="1" id="KW-0072">Autophagy</keyword>
<sequence length="1355" mass="150930">MHSLFTPPLPRYKDARSKSTSNTLHNVTRPFRGKASEEELTVSNLRKLYASLLEEMAPRHYEMGTAFPSSNNNKNNHFRWKNQGTITIEGDDDEGYDYAYTPDNSQKSWRLGVSSGRGGGGMMNGITGGDWSKDGVRRYYTGGSIATTGDTAKLRKEGDILSIGSMDVDISTMNGVGISPETSPTKGEAGENRQSGELLGSDGQFPLESARKEEEEEAMVDVDIADLSDSPSASLEEITLESTTPVADDEAIDNDTSAVDNYKSTFGSNKTNSMTTFESLFHISPTMAWRLRSAYAPTTPQEHDLLLLGSEELAHRHPDKAEGMAKGLELAKECEDRVCNGLWRVGELICFCERMRNRNDNGEQSSNEDDIEAAEAVFAYFCEKNILPMLVDAILCRPPPLSSSSSYDASPSPFSGATWTSAVKAQILQVIAMLLFNTTSPLTLTYLLSNNYMNELIMGMMPLDQWKEEALEEILPPFVTLLRGLVMKLRGEEGRYCVPLLLCQRKVRIGFSQSCSNDENSTEAYLPLLFAAVQVLVSNIGSSLRDGDGCLVKTTAMNVILNLCRVVDPEVRNVLISGLDPADETILPTTKSQDASSAKSATPLSVHLTIEQELLFPYICKSLIACYHRSVRLLMASLKLNNQPSNLERTHAKKIPHHELTQAKEEAASRHKDIASSLLSELRYWLGFLDDLLSCEIRNWNVRLCEYIMSEVIVGTVFLNWNRSTEALEKRCEESMKVSEELKAKAEIRTSVSFVTHFLGMVEYYPLVRMVAAALLSEKYPQAWCQHNDNTLIRGNDFFVVTPILHSMVTSESPRREEADAGAGGSNTAQSNRDNRNIAQEDMHPSLSRADDQNQQRKPSMKASEMDHRALETAAAELNLNDLADQVELHCNEHQQLDMPCVSNSHRTSFLKMLAGDSHPAEVTILACMLFASVLENDAIDDNVLEALGVLPSSESSPFEQAITSFLENYISTHEFDLNVPFQRTVVTAMEYISSLGIMLLERTVYHTWAEDGSCLDEVPLNHYYLSSKLIKALQSSLKYFSTYSLKLSKCDATKDLFADYIETEIRQRYSRTELESPRLSHHEPKITVTCCLSDYFPSNFVDFVSTGTQFAPADHAGNDIEASQLVSQLLLHFRSLVICVQEFHSRFAPLTGLPSIANNRMCDEDEALSFCMIQEADDSILAIGGFQMTRLPGVGTEIDLRGRTVFRGFEYKQQLSIIDASVMALILVIDPEEIYVGRKVRTGDLNRSSVLGVIPIRNVIASAIENSLLHIALRCTEDDSQYGDTVKNGKLTIEFKSNELSISVKDCLDKYCLAYRTKKAFEIEDLLEKCCLMCAKDSGSERMGNETWTDFQQG</sequence>
<evidence type="ECO:0000256" key="2">
    <source>
        <dbReference type="SAM" id="MobiDB-lite"/>
    </source>
</evidence>
<feature type="compositionally biased region" description="Basic and acidic residues" evidence="2">
    <location>
        <begin position="833"/>
        <end position="855"/>
    </location>
</feature>
<dbReference type="PANTHER" id="PTHR21481">
    <property type="entry name" value="PROTEIN CLEC16A"/>
    <property type="match status" value="1"/>
</dbReference>
<proteinExistence type="predicted"/>
<feature type="region of interest" description="Disordered" evidence="2">
    <location>
        <begin position="1"/>
        <end position="36"/>
    </location>
</feature>
<comment type="caution">
    <text evidence="4">The sequence shown here is derived from an EMBL/GenBank/DDBJ whole genome shotgun (WGS) entry which is preliminary data.</text>
</comment>
<feature type="region of interest" description="Disordered" evidence="2">
    <location>
        <begin position="810"/>
        <end position="867"/>
    </location>
</feature>
<dbReference type="Proteomes" id="UP001516023">
    <property type="component" value="Unassembled WGS sequence"/>
</dbReference>
<name>A0ABD3PQQ1_9STRA</name>
<accession>A0ABD3PQQ1</accession>